<evidence type="ECO:0000256" key="4">
    <source>
        <dbReference type="ARBA" id="ARBA00023163"/>
    </source>
</evidence>
<comment type="subcellular location">
    <subcellularLocation>
        <location evidence="1">Nucleus</location>
    </subcellularLocation>
</comment>
<feature type="compositionally biased region" description="Polar residues" evidence="6">
    <location>
        <begin position="193"/>
        <end position="216"/>
    </location>
</feature>
<feature type="compositionally biased region" description="Polar residues" evidence="6">
    <location>
        <begin position="1"/>
        <end position="14"/>
    </location>
</feature>
<dbReference type="AlphaFoldDB" id="A0A4Y1RYW4"/>
<feature type="compositionally biased region" description="Low complexity" evidence="6">
    <location>
        <begin position="217"/>
        <end position="234"/>
    </location>
</feature>
<keyword evidence="5" id="KW-0539">Nucleus</keyword>
<evidence type="ECO:0000256" key="2">
    <source>
        <dbReference type="ARBA" id="ARBA00023015"/>
    </source>
</evidence>
<organism evidence="7">
    <name type="scientific">Prunus dulcis</name>
    <name type="common">Almond</name>
    <name type="synonym">Amygdalus dulcis</name>
    <dbReference type="NCBI Taxonomy" id="3755"/>
    <lineage>
        <taxon>Eukaryota</taxon>
        <taxon>Viridiplantae</taxon>
        <taxon>Streptophyta</taxon>
        <taxon>Embryophyta</taxon>
        <taxon>Tracheophyta</taxon>
        <taxon>Spermatophyta</taxon>
        <taxon>Magnoliopsida</taxon>
        <taxon>eudicotyledons</taxon>
        <taxon>Gunneridae</taxon>
        <taxon>Pentapetalae</taxon>
        <taxon>rosids</taxon>
        <taxon>fabids</taxon>
        <taxon>Rosales</taxon>
        <taxon>Rosaceae</taxon>
        <taxon>Amygdaloideae</taxon>
        <taxon>Amygdaleae</taxon>
        <taxon>Prunus</taxon>
    </lineage>
</organism>
<evidence type="ECO:0000256" key="6">
    <source>
        <dbReference type="SAM" id="MobiDB-lite"/>
    </source>
</evidence>
<feature type="region of interest" description="Disordered" evidence="6">
    <location>
        <begin position="193"/>
        <end position="251"/>
    </location>
</feature>
<dbReference type="InterPro" id="IPR003340">
    <property type="entry name" value="B3_DNA-bd"/>
</dbReference>
<keyword evidence="4" id="KW-0804">Transcription</keyword>
<name>A0A4Y1RYW4_PRUDU</name>
<proteinExistence type="predicted"/>
<dbReference type="InterPro" id="IPR015300">
    <property type="entry name" value="DNA-bd_pseudobarrel_sf"/>
</dbReference>
<keyword evidence="3" id="KW-0238">DNA-binding</keyword>
<feature type="region of interest" description="Disordered" evidence="6">
    <location>
        <begin position="1"/>
        <end position="54"/>
    </location>
</feature>
<dbReference type="Gene3D" id="2.40.330.10">
    <property type="entry name" value="DNA-binding pseudobarrel domain"/>
    <property type="match status" value="1"/>
</dbReference>
<dbReference type="GO" id="GO:0003677">
    <property type="term" value="F:DNA binding"/>
    <property type="evidence" value="ECO:0007669"/>
    <property type="project" value="UniProtKB-KW"/>
</dbReference>
<evidence type="ECO:0000256" key="1">
    <source>
        <dbReference type="ARBA" id="ARBA00004123"/>
    </source>
</evidence>
<evidence type="ECO:0000256" key="5">
    <source>
        <dbReference type="ARBA" id="ARBA00023242"/>
    </source>
</evidence>
<dbReference type="EMBL" id="AP019304">
    <property type="protein sequence ID" value="BBH09624.1"/>
    <property type="molecule type" value="Genomic_DNA"/>
</dbReference>
<accession>A0A4Y1RYW4</accession>
<sequence length="251" mass="27387">MVFENSLRNQASDCSKSEMKREDESDDDCVETLAKFPPCPKSGDKSPLAPPDVKDGVGRMHASTTQTVPVGFGKRHLMKQPAGKAILKVLDGGTWSVKFTYSKPKAQFQQGWRAFVRGNNSGDDYGLFINVDYGLFISDLEQSEALVLSEFSNIISELLLQRCPRPRPSSLPEVAPVASLGVDLRDRCQTNQHTTADVSLPTSAAASTVRPNAIRTSSRSISSVSQPNQSSEASEVQPISRRNLQRLGGNF</sequence>
<keyword evidence="2" id="KW-0805">Transcription regulation</keyword>
<dbReference type="SUPFAM" id="SSF101936">
    <property type="entry name" value="DNA-binding pseudobarrel domain"/>
    <property type="match status" value="1"/>
</dbReference>
<evidence type="ECO:0000313" key="7">
    <source>
        <dbReference type="EMBL" id="BBH09624.1"/>
    </source>
</evidence>
<gene>
    <name evidence="7" type="ORF">Prudu_022174</name>
</gene>
<evidence type="ECO:0000256" key="3">
    <source>
        <dbReference type="ARBA" id="ARBA00023125"/>
    </source>
</evidence>
<dbReference type="GO" id="GO:0005634">
    <property type="term" value="C:nucleus"/>
    <property type="evidence" value="ECO:0007669"/>
    <property type="project" value="UniProtKB-SubCell"/>
</dbReference>
<protein>
    <submittedName>
        <fullName evidence="7">AP2/B3-like transcriptional factor family protein</fullName>
    </submittedName>
</protein>
<reference evidence="7" key="1">
    <citation type="journal article" date="2019" name="Science">
        <title>Mutation of a bHLH transcription factor allowed almond domestication.</title>
        <authorList>
            <person name="Sanchez-Perez R."/>
            <person name="Pavan S."/>
            <person name="Mazzeo R."/>
            <person name="Moldovan C."/>
            <person name="Aiese Cigliano R."/>
            <person name="Del Cueto J."/>
            <person name="Ricciardi F."/>
            <person name="Lotti C."/>
            <person name="Ricciardi L."/>
            <person name="Dicenta F."/>
            <person name="Lopez-Marques R.L."/>
            <person name="Lindberg Moller B."/>
        </authorList>
    </citation>
    <scope>NUCLEOTIDE SEQUENCE</scope>
</reference>
<dbReference type="CDD" id="cd10017">
    <property type="entry name" value="B3_DNA"/>
    <property type="match status" value="1"/>
</dbReference>